<dbReference type="Proteomes" id="UP000502823">
    <property type="component" value="Unassembled WGS sequence"/>
</dbReference>
<accession>A0A6L2PX33</accession>
<comment type="caution">
    <text evidence="1">The sequence shown here is derived from an EMBL/GenBank/DDBJ whole genome shotgun (WGS) entry which is preliminary data.</text>
</comment>
<evidence type="ECO:0008006" key="3">
    <source>
        <dbReference type="Google" id="ProtNLM"/>
    </source>
</evidence>
<name>A0A6L2PX33_COPFO</name>
<evidence type="ECO:0000313" key="2">
    <source>
        <dbReference type="Proteomes" id="UP000502823"/>
    </source>
</evidence>
<dbReference type="Gene3D" id="1.10.10.1450">
    <property type="match status" value="1"/>
</dbReference>
<keyword evidence="2" id="KW-1185">Reference proteome</keyword>
<gene>
    <name evidence="1" type="ORF">Cfor_05769</name>
</gene>
<sequence length="65" mass="7722">MSGRKEQLLYSKFCVEIGKNFEKTFEMFKTAVDDECLSRALTFEWIQRFKEGRTSAYEDPQFGRP</sequence>
<feature type="non-terminal residue" evidence="1">
    <location>
        <position position="65"/>
    </location>
</feature>
<reference evidence="2" key="1">
    <citation type="submission" date="2020-01" db="EMBL/GenBank/DDBJ databases">
        <title>Draft genome sequence of the Termite Coptotermes fromosanus.</title>
        <authorList>
            <person name="Itakura S."/>
            <person name="Yosikawa Y."/>
            <person name="Umezawa K."/>
        </authorList>
    </citation>
    <scope>NUCLEOTIDE SEQUENCE [LARGE SCALE GENOMIC DNA]</scope>
</reference>
<dbReference type="EMBL" id="BLKM01009501">
    <property type="protein sequence ID" value="GFG37106.1"/>
    <property type="molecule type" value="Genomic_DNA"/>
</dbReference>
<organism evidence="1 2">
    <name type="scientific">Coptotermes formosanus</name>
    <name type="common">Formosan subterranean termite</name>
    <dbReference type="NCBI Taxonomy" id="36987"/>
    <lineage>
        <taxon>Eukaryota</taxon>
        <taxon>Metazoa</taxon>
        <taxon>Ecdysozoa</taxon>
        <taxon>Arthropoda</taxon>
        <taxon>Hexapoda</taxon>
        <taxon>Insecta</taxon>
        <taxon>Pterygota</taxon>
        <taxon>Neoptera</taxon>
        <taxon>Polyneoptera</taxon>
        <taxon>Dictyoptera</taxon>
        <taxon>Blattodea</taxon>
        <taxon>Blattoidea</taxon>
        <taxon>Termitoidae</taxon>
        <taxon>Rhinotermitidae</taxon>
        <taxon>Coptotermes</taxon>
    </lineage>
</organism>
<evidence type="ECO:0000313" key="1">
    <source>
        <dbReference type="EMBL" id="GFG37106.1"/>
    </source>
</evidence>
<protein>
    <recommendedName>
        <fullName evidence="3">Mos1 transposase HTH domain-containing protein</fullName>
    </recommendedName>
</protein>
<dbReference type="AlphaFoldDB" id="A0A6L2PX33"/>
<dbReference type="InParanoid" id="A0A6L2PX33"/>
<proteinExistence type="predicted"/>